<reference evidence="2" key="1">
    <citation type="submission" date="2007-07" db="EMBL/GenBank/DDBJ databases">
        <title>PCAP assembly of the Caenorhabditis remanei genome.</title>
        <authorList>
            <consortium name="The Caenorhabditis remanei Sequencing Consortium"/>
            <person name="Wilson R.K."/>
        </authorList>
    </citation>
    <scope>NUCLEOTIDE SEQUENCE [LARGE SCALE GENOMIC DNA]</scope>
    <source>
        <strain evidence="2">PB4641</strain>
    </source>
</reference>
<name>E3N0Y6_CAERE</name>
<evidence type="ECO:0000313" key="3">
    <source>
        <dbReference type="Proteomes" id="UP000008281"/>
    </source>
</evidence>
<dbReference type="HOGENOM" id="CLU_1305876_0_0_1"/>
<sequence length="211" mass="24363">MHSSDSSSPQEEMASTNQSEPVGPNPEMHKENDSYPLEMSKNRPFQIESSGYTSKKHQIYLEEKSKNLQLPTARQCELTPKYMFEEAVFILHMCYNCRVLNRTQPATHIDEDYQKIVPLPPSPLPATPTVRKSRKSKAPKQWGVTLREQRATCCIFRRSHLGRLSEDIVKLPAFHTHKQEPERRPILQRQFGVPGDAVTEELNDSFRSMRI</sequence>
<feature type="region of interest" description="Disordered" evidence="1">
    <location>
        <begin position="119"/>
        <end position="141"/>
    </location>
</feature>
<evidence type="ECO:0000313" key="2">
    <source>
        <dbReference type="EMBL" id="EFO83117.1"/>
    </source>
</evidence>
<keyword evidence="3" id="KW-1185">Reference proteome</keyword>
<dbReference type="CTD" id="9827032"/>
<dbReference type="KEGG" id="crq:GCK72_004572"/>
<dbReference type="AlphaFoldDB" id="E3N0Y6"/>
<feature type="region of interest" description="Disordered" evidence="1">
    <location>
        <begin position="1"/>
        <end position="39"/>
    </location>
</feature>
<dbReference type="InParanoid" id="E3N0Y6"/>
<gene>
    <name evidence="2" type="ORF">CRE_12914</name>
</gene>
<protein>
    <submittedName>
        <fullName evidence="2">Uncharacterized protein</fullName>
    </submittedName>
</protein>
<accession>E3N0Y6</accession>
<dbReference type="EMBL" id="DS268507">
    <property type="protein sequence ID" value="EFO83117.1"/>
    <property type="molecule type" value="Genomic_DNA"/>
</dbReference>
<dbReference type="Proteomes" id="UP000008281">
    <property type="component" value="Unassembled WGS sequence"/>
</dbReference>
<dbReference type="RefSeq" id="XP_003097860.2">
    <property type="nucleotide sequence ID" value="XM_003097812.2"/>
</dbReference>
<organism evidence="3">
    <name type="scientific">Caenorhabditis remanei</name>
    <name type="common">Caenorhabditis vulgaris</name>
    <dbReference type="NCBI Taxonomy" id="31234"/>
    <lineage>
        <taxon>Eukaryota</taxon>
        <taxon>Metazoa</taxon>
        <taxon>Ecdysozoa</taxon>
        <taxon>Nematoda</taxon>
        <taxon>Chromadorea</taxon>
        <taxon>Rhabditida</taxon>
        <taxon>Rhabditina</taxon>
        <taxon>Rhabditomorpha</taxon>
        <taxon>Rhabditoidea</taxon>
        <taxon>Rhabditidae</taxon>
        <taxon>Peloderinae</taxon>
        <taxon>Caenorhabditis</taxon>
    </lineage>
</organism>
<evidence type="ECO:0000256" key="1">
    <source>
        <dbReference type="SAM" id="MobiDB-lite"/>
    </source>
</evidence>
<dbReference type="GeneID" id="9827032"/>
<feature type="compositionally biased region" description="Polar residues" evidence="1">
    <location>
        <begin position="1"/>
        <end position="20"/>
    </location>
</feature>
<proteinExistence type="predicted"/>